<dbReference type="NCBIfam" id="TIGR01549">
    <property type="entry name" value="HAD-SF-IA-v1"/>
    <property type="match status" value="1"/>
</dbReference>
<dbReference type="SFLD" id="SFLDS00003">
    <property type="entry name" value="Haloacid_Dehalogenase"/>
    <property type="match status" value="1"/>
</dbReference>
<comment type="caution">
    <text evidence="1">The sequence shown here is derived from an EMBL/GenBank/DDBJ whole genome shotgun (WGS) entry which is preliminary data.</text>
</comment>
<dbReference type="OrthoDB" id="9792518at2"/>
<dbReference type="SUPFAM" id="SSF56784">
    <property type="entry name" value="HAD-like"/>
    <property type="match status" value="1"/>
</dbReference>
<dbReference type="InterPro" id="IPR023198">
    <property type="entry name" value="PGP-like_dom2"/>
</dbReference>
<gene>
    <name evidence="1" type="ORF">FC72_GL001197</name>
</gene>
<dbReference type="PATRIC" id="fig|1423811.3.peg.1216"/>
<dbReference type="RefSeq" id="WP_057767147.1">
    <property type="nucleotide sequence ID" value="NZ_AZDG01000024.1"/>
</dbReference>
<organism evidence="1 2">
    <name type="scientific">Companilactobacillus tucceti DSM 20183</name>
    <dbReference type="NCBI Taxonomy" id="1423811"/>
    <lineage>
        <taxon>Bacteria</taxon>
        <taxon>Bacillati</taxon>
        <taxon>Bacillota</taxon>
        <taxon>Bacilli</taxon>
        <taxon>Lactobacillales</taxon>
        <taxon>Lactobacillaceae</taxon>
        <taxon>Companilactobacillus</taxon>
    </lineage>
</organism>
<keyword evidence="2" id="KW-1185">Reference proteome</keyword>
<dbReference type="InterPro" id="IPR036412">
    <property type="entry name" value="HAD-like_sf"/>
</dbReference>
<dbReference type="Pfam" id="PF13419">
    <property type="entry name" value="HAD_2"/>
    <property type="match status" value="1"/>
</dbReference>
<dbReference type="InterPro" id="IPR050155">
    <property type="entry name" value="HAD-like_hydrolase_sf"/>
</dbReference>
<evidence type="ECO:0000313" key="2">
    <source>
        <dbReference type="Proteomes" id="UP000050929"/>
    </source>
</evidence>
<dbReference type="GO" id="GO:0008967">
    <property type="term" value="F:phosphoglycolate phosphatase activity"/>
    <property type="evidence" value="ECO:0007669"/>
    <property type="project" value="TreeGrafter"/>
</dbReference>
<dbReference type="EMBL" id="AZDG01000024">
    <property type="protein sequence ID" value="KRK63724.1"/>
    <property type="molecule type" value="Genomic_DNA"/>
</dbReference>
<dbReference type="PANTHER" id="PTHR43434">
    <property type="entry name" value="PHOSPHOGLYCOLATE PHOSPHATASE"/>
    <property type="match status" value="1"/>
</dbReference>
<evidence type="ECO:0000313" key="1">
    <source>
        <dbReference type="EMBL" id="KRK63724.1"/>
    </source>
</evidence>
<dbReference type="Gene3D" id="1.10.150.240">
    <property type="entry name" value="Putative phosphatase, domain 2"/>
    <property type="match status" value="1"/>
</dbReference>
<dbReference type="STRING" id="1423811.FC72_GL001197"/>
<dbReference type="InterPro" id="IPR041492">
    <property type="entry name" value="HAD_2"/>
</dbReference>
<reference evidence="1 2" key="1">
    <citation type="journal article" date="2015" name="Genome Announc.">
        <title>Expanding the biotechnology potential of lactobacilli through comparative genomics of 213 strains and associated genera.</title>
        <authorList>
            <person name="Sun Z."/>
            <person name="Harris H.M."/>
            <person name="McCann A."/>
            <person name="Guo C."/>
            <person name="Argimon S."/>
            <person name="Zhang W."/>
            <person name="Yang X."/>
            <person name="Jeffery I.B."/>
            <person name="Cooney J.C."/>
            <person name="Kagawa T.F."/>
            <person name="Liu W."/>
            <person name="Song Y."/>
            <person name="Salvetti E."/>
            <person name="Wrobel A."/>
            <person name="Rasinkangas P."/>
            <person name="Parkhill J."/>
            <person name="Rea M.C."/>
            <person name="O'Sullivan O."/>
            <person name="Ritari J."/>
            <person name="Douillard F.P."/>
            <person name="Paul Ross R."/>
            <person name="Yang R."/>
            <person name="Briner A.E."/>
            <person name="Felis G.E."/>
            <person name="de Vos W.M."/>
            <person name="Barrangou R."/>
            <person name="Klaenhammer T.R."/>
            <person name="Caufield P.W."/>
            <person name="Cui Y."/>
            <person name="Zhang H."/>
            <person name="O'Toole P.W."/>
        </authorList>
    </citation>
    <scope>NUCLEOTIDE SEQUENCE [LARGE SCALE GENOMIC DNA]</scope>
    <source>
        <strain evidence="1 2">DSM 20183</strain>
    </source>
</reference>
<dbReference type="SFLD" id="SFLDG01135">
    <property type="entry name" value="C1.5.6:_HAD__Beta-PGM__Phospha"/>
    <property type="match status" value="1"/>
</dbReference>
<proteinExistence type="predicted"/>
<dbReference type="GO" id="GO:0005829">
    <property type="term" value="C:cytosol"/>
    <property type="evidence" value="ECO:0007669"/>
    <property type="project" value="TreeGrafter"/>
</dbReference>
<dbReference type="InterPro" id="IPR023214">
    <property type="entry name" value="HAD_sf"/>
</dbReference>
<dbReference type="Proteomes" id="UP000050929">
    <property type="component" value="Unassembled WGS sequence"/>
</dbReference>
<sequence>MLKNILFDIDGTITDTEYTIIKSFQALLLQEKGLSVKDEDLYYILGIPGEDGMRRFADDENDLNDLLEKWRILIAQYSNYSTVFDGMEELLSNLNKDNLNLGIITSKTHQELKNDFERFNLNKYFDIFVTASDTKKHKPNPDPILKALDLLDAKPDNSIYIGDSIYDMRCAHGANLPFALATWGAKNNPEFEQAEYKLKSPDSLMKIIL</sequence>
<dbReference type="AlphaFoldDB" id="A0A0R1IXY0"/>
<dbReference type="InterPro" id="IPR006439">
    <property type="entry name" value="HAD-SF_hydro_IA"/>
</dbReference>
<dbReference type="PRINTS" id="PR00413">
    <property type="entry name" value="HADHALOGNASE"/>
</dbReference>
<accession>A0A0R1IXY0</accession>
<dbReference type="PANTHER" id="PTHR43434:SF26">
    <property type="entry name" value="PYROPHOSPHATASE PPAX"/>
    <property type="match status" value="1"/>
</dbReference>
<protein>
    <submittedName>
        <fullName evidence="1">Pyrophosphatase ppaX</fullName>
    </submittedName>
</protein>
<dbReference type="GO" id="GO:0006281">
    <property type="term" value="P:DNA repair"/>
    <property type="evidence" value="ECO:0007669"/>
    <property type="project" value="TreeGrafter"/>
</dbReference>
<name>A0A0R1IXY0_9LACO</name>
<dbReference type="SFLD" id="SFLDG01129">
    <property type="entry name" value="C1.5:_HAD__Beta-PGM__Phosphata"/>
    <property type="match status" value="1"/>
</dbReference>
<dbReference type="Gene3D" id="3.40.50.1000">
    <property type="entry name" value="HAD superfamily/HAD-like"/>
    <property type="match status" value="1"/>
</dbReference>